<dbReference type="RefSeq" id="WP_144899983.1">
    <property type="nucleotide sequence ID" value="NZ_VLKN01000006.1"/>
</dbReference>
<keyword evidence="3" id="KW-1185">Reference proteome</keyword>
<dbReference type="InterPro" id="IPR018643">
    <property type="entry name" value="DUF2069_membrane"/>
</dbReference>
<dbReference type="OrthoDB" id="5957486at2"/>
<keyword evidence="1" id="KW-0472">Membrane</keyword>
<feature type="transmembrane region" description="Helical" evidence="1">
    <location>
        <begin position="79"/>
        <end position="98"/>
    </location>
</feature>
<evidence type="ECO:0000313" key="3">
    <source>
        <dbReference type="Proteomes" id="UP000315167"/>
    </source>
</evidence>
<proteinExistence type="predicted"/>
<sequence length="111" mass="12206">MRHRPALAMLLLMLAALYAFWFARGSEWFAVAFFALPPLLLAVSALRGGRQAGYWSGVLALLWFSHGVMVAWSRPADRGVAWLAILLAVAIIIVANLPGLRARFGRNKTAE</sequence>
<dbReference type="AlphaFoldDB" id="A0A562KZN1"/>
<feature type="transmembrane region" description="Helical" evidence="1">
    <location>
        <begin position="29"/>
        <end position="46"/>
    </location>
</feature>
<gene>
    <name evidence="2" type="ORF">IP90_02479</name>
</gene>
<organism evidence="2 3">
    <name type="scientific">Luteimonas cucumeris</name>
    <dbReference type="NCBI Taxonomy" id="985012"/>
    <lineage>
        <taxon>Bacteria</taxon>
        <taxon>Pseudomonadati</taxon>
        <taxon>Pseudomonadota</taxon>
        <taxon>Gammaproteobacteria</taxon>
        <taxon>Lysobacterales</taxon>
        <taxon>Lysobacteraceae</taxon>
        <taxon>Luteimonas</taxon>
    </lineage>
</organism>
<keyword evidence="1" id="KW-1133">Transmembrane helix</keyword>
<name>A0A562KZN1_9GAMM</name>
<evidence type="ECO:0000313" key="2">
    <source>
        <dbReference type="EMBL" id="TWI00861.1"/>
    </source>
</evidence>
<dbReference type="EMBL" id="VLKN01000006">
    <property type="protein sequence ID" value="TWI00861.1"/>
    <property type="molecule type" value="Genomic_DNA"/>
</dbReference>
<protein>
    <submittedName>
        <fullName evidence="2">Putative membrane protein</fullName>
    </submittedName>
</protein>
<accession>A0A562KZN1</accession>
<feature type="transmembrane region" description="Helical" evidence="1">
    <location>
        <begin position="53"/>
        <end position="73"/>
    </location>
</feature>
<evidence type="ECO:0000256" key="1">
    <source>
        <dbReference type="SAM" id="Phobius"/>
    </source>
</evidence>
<keyword evidence="1" id="KW-0812">Transmembrane</keyword>
<comment type="caution">
    <text evidence="2">The sequence shown here is derived from an EMBL/GenBank/DDBJ whole genome shotgun (WGS) entry which is preliminary data.</text>
</comment>
<dbReference type="Proteomes" id="UP000315167">
    <property type="component" value="Unassembled WGS sequence"/>
</dbReference>
<reference evidence="2 3" key="1">
    <citation type="journal article" date="2015" name="Stand. Genomic Sci.">
        <title>Genomic Encyclopedia of Bacterial and Archaeal Type Strains, Phase III: the genomes of soil and plant-associated and newly described type strains.</title>
        <authorList>
            <person name="Whitman W.B."/>
            <person name="Woyke T."/>
            <person name="Klenk H.P."/>
            <person name="Zhou Y."/>
            <person name="Lilburn T.G."/>
            <person name="Beck B.J."/>
            <person name="De Vos P."/>
            <person name="Vandamme P."/>
            <person name="Eisen J.A."/>
            <person name="Garrity G."/>
            <person name="Hugenholtz P."/>
            <person name="Kyrpides N.C."/>
        </authorList>
    </citation>
    <scope>NUCLEOTIDE SEQUENCE [LARGE SCALE GENOMIC DNA]</scope>
    <source>
        <strain evidence="2 3">CGMCC 1.10821</strain>
    </source>
</reference>
<dbReference type="Pfam" id="PF09842">
    <property type="entry name" value="DUF2069"/>
    <property type="match status" value="1"/>
</dbReference>